<dbReference type="EMBL" id="OZ034814">
    <property type="protein sequence ID" value="CAL1359841.1"/>
    <property type="molecule type" value="Genomic_DNA"/>
</dbReference>
<name>A0AAV2CUW5_9ROSI</name>
<dbReference type="PANTHER" id="PTHR31286">
    <property type="entry name" value="GLYCINE-RICH CELL WALL STRUCTURAL PROTEIN 1.8-LIKE"/>
    <property type="match status" value="1"/>
</dbReference>
<dbReference type="Pfam" id="PF14111">
    <property type="entry name" value="DUF4283"/>
    <property type="match status" value="1"/>
</dbReference>
<proteinExistence type="predicted"/>
<dbReference type="PANTHER" id="PTHR31286:SF180">
    <property type="entry name" value="OS10G0362600 PROTEIN"/>
    <property type="match status" value="1"/>
</dbReference>
<feature type="compositionally biased region" description="Basic and acidic residues" evidence="1">
    <location>
        <begin position="418"/>
        <end position="436"/>
    </location>
</feature>
<evidence type="ECO:0000259" key="2">
    <source>
        <dbReference type="Pfam" id="PF14111"/>
    </source>
</evidence>
<evidence type="ECO:0000313" key="3">
    <source>
        <dbReference type="EMBL" id="CAL1359841.1"/>
    </source>
</evidence>
<feature type="region of interest" description="Disordered" evidence="1">
    <location>
        <begin position="378"/>
        <end position="438"/>
    </location>
</feature>
<evidence type="ECO:0000256" key="1">
    <source>
        <dbReference type="SAM" id="MobiDB-lite"/>
    </source>
</evidence>
<evidence type="ECO:0000313" key="4">
    <source>
        <dbReference type="Proteomes" id="UP001497516"/>
    </source>
</evidence>
<keyword evidence="4" id="KW-1185">Reference proteome</keyword>
<dbReference type="AlphaFoldDB" id="A0AAV2CUW5"/>
<gene>
    <name evidence="3" type="ORF">LTRI10_LOCUS7308</name>
</gene>
<feature type="domain" description="DUF4283" evidence="2">
    <location>
        <begin position="27"/>
        <end position="102"/>
    </location>
</feature>
<dbReference type="InterPro" id="IPR040256">
    <property type="entry name" value="At4g02000-like"/>
</dbReference>
<dbReference type="InterPro" id="IPR025558">
    <property type="entry name" value="DUF4283"/>
</dbReference>
<feature type="region of interest" description="Disordered" evidence="1">
    <location>
        <begin position="296"/>
        <end position="323"/>
    </location>
</feature>
<accession>A0AAV2CUW5</accession>
<organism evidence="3 4">
    <name type="scientific">Linum trigynum</name>
    <dbReference type="NCBI Taxonomy" id="586398"/>
    <lineage>
        <taxon>Eukaryota</taxon>
        <taxon>Viridiplantae</taxon>
        <taxon>Streptophyta</taxon>
        <taxon>Embryophyta</taxon>
        <taxon>Tracheophyta</taxon>
        <taxon>Spermatophyta</taxon>
        <taxon>Magnoliopsida</taxon>
        <taxon>eudicotyledons</taxon>
        <taxon>Gunneridae</taxon>
        <taxon>Pentapetalae</taxon>
        <taxon>rosids</taxon>
        <taxon>fabids</taxon>
        <taxon>Malpighiales</taxon>
        <taxon>Linaceae</taxon>
        <taxon>Linum</taxon>
    </lineage>
</organism>
<sequence>MSRIAEDQVVEFSLEEVQSGRFRTSRTLLGRLFSEARLTTLELRDVLIEAWWVKGNLRVSLTKFGLFEVVLPSDETRVWVLKRTPWIVKDRNFHLRSWTPSISRVTFDELAIAPFPVQLWNVKDDCFTKQFGRKVATGTIGQVLEADDFASKDTEEFFVKVLALIDFTKPLSSQIMAVSAELGSFWVNLKYEFLPTICFYCGRVGNSKRDSVFDSPLGKERYGPHMSTRKLGRKICMAEEDYPNFWNISKSVWVNKNVQRQNNGSAKIDRGRVEEVSPMLNDRAQDQGVYHPVFAEPEAQPRRKPQPRLREPNNKVAGNHTSPKKFVIKKLTRAPHHQQGVIPLEVALEQSRRRMMILQEESEEEETADVTAVHPIQSRIPSGPAKDPVHKPPMDPQLHSKTATQPGVLTPRARPRLRKDLQSFEIKRRSPNDASRKTCPVMKGCVHQVVEAFEAGLVIVREERAPYKGSRLNLNEYGSNLVDPLMENRKHVLEELDGDVGDPPTPKKQFVESANVLEKVEEASLEWPPADK</sequence>
<dbReference type="Proteomes" id="UP001497516">
    <property type="component" value="Chromosome 10"/>
</dbReference>
<reference evidence="3 4" key="1">
    <citation type="submission" date="2024-04" db="EMBL/GenBank/DDBJ databases">
        <authorList>
            <person name="Fracassetti M."/>
        </authorList>
    </citation>
    <scope>NUCLEOTIDE SEQUENCE [LARGE SCALE GENOMIC DNA]</scope>
</reference>
<protein>
    <recommendedName>
        <fullName evidence="2">DUF4283 domain-containing protein</fullName>
    </recommendedName>
</protein>